<dbReference type="Proteomes" id="UP001139308">
    <property type="component" value="Unassembled WGS sequence"/>
</dbReference>
<comment type="caution">
    <text evidence="1">The sequence shown here is derived from an EMBL/GenBank/DDBJ whole genome shotgun (WGS) entry which is preliminary data.</text>
</comment>
<organism evidence="1 2">
    <name type="scientific">Paraburkholderia tagetis</name>
    <dbReference type="NCBI Taxonomy" id="2913261"/>
    <lineage>
        <taxon>Bacteria</taxon>
        <taxon>Pseudomonadati</taxon>
        <taxon>Pseudomonadota</taxon>
        <taxon>Betaproteobacteria</taxon>
        <taxon>Burkholderiales</taxon>
        <taxon>Burkholderiaceae</taxon>
        <taxon>Paraburkholderia</taxon>
    </lineage>
</organism>
<sequence length="71" mass="8268">MSQTITFERWEGNHPRLQCVWNDELRFFPNEEAARAWAHRQGFRAVFPETAVAELRGVAYQFLGITGEEQA</sequence>
<dbReference type="AlphaFoldDB" id="A0A9X1RKQ7"/>
<proteinExistence type="predicted"/>
<keyword evidence="2" id="KW-1185">Reference proteome</keyword>
<name>A0A9X1RKQ7_9BURK</name>
<gene>
    <name evidence="1" type="ORF">L5014_02595</name>
</gene>
<reference evidence="1" key="1">
    <citation type="submission" date="2022-01" db="EMBL/GenBank/DDBJ databases">
        <title>Genome sequence and assembly of Parabukholderia sp. RG36.</title>
        <authorList>
            <person name="Chhetri G."/>
        </authorList>
    </citation>
    <scope>NUCLEOTIDE SEQUENCE</scope>
    <source>
        <strain evidence="1">RG36</strain>
    </source>
</reference>
<dbReference type="EMBL" id="JAKLJA010000001">
    <property type="protein sequence ID" value="MCG5072260.1"/>
    <property type="molecule type" value="Genomic_DNA"/>
</dbReference>
<accession>A0A9X1RKQ7</accession>
<dbReference type="RefSeq" id="WP_238462011.1">
    <property type="nucleotide sequence ID" value="NZ_JAKLJA010000001.1"/>
</dbReference>
<evidence type="ECO:0000313" key="1">
    <source>
        <dbReference type="EMBL" id="MCG5072260.1"/>
    </source>
</evidence>
<evidence type="ECO:0000313" key="2">
    <source>
        <dbReference type="Proteomes" id="UP001139308"/>
    </source>
</evidence>
<protein>
    <submittedName>
        <fullName evidence="1">Uncharacterized protein</fullName>
    </submittedName>
</protein>